<organism evidence="1 2">
    <name type="scientific">Rotaria magnacalcarata</name>
    <dbReference type="NCBI Taxonomy" id="392030"/>
    <lineage>
        <taxon>Eukaryota</taxon>
        <taxon>Metazoa</taxon>
        <taxon>Spiralia</taxon>
        <taxon>Gnathifera</taxon>
        <taxon>Rotifera</taxon>
        <taxon>Eurotatoria</taxon>
        <taxon>Bdelloidea</taxon>
        <taxon>Philodinida</taxon>
        <taxon>Philodinidae</taxon>
        <taxon>Rotaria</taxon>
    </lineage>
</organism>
<accession>A0A819W7T3</accession>
<evidence type="ECO:0000313" key="1">
    <source>
        <dbReference type="EMBL" id="CAF4121513.1"/>
    </source>
</evidence>
<dbReference type="AlphaFoldDB" id="A0A819W7T3"/>
<evidence type="ECO:0000313" key="2">
    <source>
        <dbReference type="Proteomes" id="UP000663842"/>
    </source>
</evidence>
<protein>
    <recommendedName>
        <fullName evidence="3">Cc8L18.2-like protein</fullName>
    </recommendedName>
</protein>
<evidence type="ECO:0008006" key="3">
    <source>
        <dbReference type="Google" id="ProtNLM"/>
    </source>
</evidence>
<dbReference type="PANTHER" id="PTHR46601">
    <property type="entry name" value="ULP_PROTEASE DOMAIN-CONTAINING PROTEIN"/>
    <property type="match status" value="1"/>
</dbReference>
<proteinExistence type="predicted"/>
<reference evidence="1" key="1">
    <citation type="submission" date="2021-02" db="EMBL/GenBank/DDBJ databases">
        <authorList>
            <person name="Nowell W R."/>
        </authorList>
    </citation>
    <scope>NUCLEOTIDE SEQUENCE</scope>
</reference>
<dbReference type="PANTHER" id="PTHR46601:SF1">
    <property type="entry name" value="ADF-H DOMAIN-CONTAINING PROTEIN"/>
    <property type="match status" value="1"/>
</dbReference>
<name>A0A819W7T3_9BILA</name>
<sequence length="809" mass="92403">MSKNYKKACSNPFFTHKKIITKSLRPLPKQIIESSDLQYGFNDSTLVCTACLSKINKQEESFTIAKPLINNDIYSLTSSPASSLSKFTSNEDSDLEVIIVDETCEDLNNTLKTLLVSPVKLHGLKSERKSKEGAKKLNQATLSLKRKLELSLETNIQNAAASEEKRRKTDSLERFDHLMLNLKNAFSETTSYQRKLQILTLSPFSISKTEEYFSASNYIVKKARKLKDEFGILPEIPKYTKGKKITIEMKSKVQQFYEDDDISRICPGKSDCLSIRDSDGKKVIMQKRLLLGNLKELYVKFKESSEYDDIGFSSFANLRPKWCVIAGGKGTHSVCVCIHHQNPKLMVSATGIKDLDYHTLIDKSVCDSKNPRCMLRQCRECPGKEGVASFLNSFSNLSDCESIIYNQWITTDRSNLETISNSVEDFIDILSAKITLLTRHHYIATSQSLYLKELKQNLKSDEIVLIGDFSENYSFVIQDEIQSFHWTNEQATVHPFVLYYKNDLGQTAHKSYCFISDCLIHTTVVVYTFQQELLKDIKQFLPHIKRVHYFSDGSAAQYKNRFNFINIVNHEKDFGLTCEWNFFATGHGKNACDGIGGTVKRGVAKASLQQIVSGHILTPKHFYDFSVNNFKGIQFFYISKLQINKMEISLSQRFSNALTIKGTQGFHKFAPILETNYIAAYQTSSSDDITKCKINKSQDVDDIAKSNESKTGKYQTGQYVACIYDLMFWVGIIEEVSTEFEDYRIRFLSQTDSKPNIYLFPTEEDQCWVIKKNMLCAFSTPEIIPGQRIKYLFASKEIKHAEVKFQNCN</sequence>
<dbReference type="Proteomes" id="UP000663842">
    <property type="component" value="Unassembled WGS sequence"/>
</dbReference>
<dbReference type="EMBL" id="CAJOBF010004044">
    <property type="protein sequence ID" value="CAF4121513.1"/>
    <property type="molecule type" value="Genomic_DNA"/>
</dbReference>
<comment type="caution">
    <text evidence="1">The sequence shown here is derived from an EMBL/GenBank/DDBJ whole genome shotgun (WGS) entry which is preliminary data.</text>
</comment>
<gene>
    <name evidence="1" type="ORF">UXM345_LOCUS23436</name>
</gene>